<comment type="caution">
    <text evidence="2">The sequence shown here is derived from an EMBL/GenBank/DDBJ whole genome shotgun (WGS) entry which is preliminary data.</text>
</comment>
<dbReference type="InterPro" id="IPR050410">
    <property type="entry name" value="CCR4/nocturin_mRNA_transcr"/>
</dbReference>
<reference evidence="2" key="1">
    <citation type="submission" date="2023-06" db="EMBL/GenBank/DDBJ databases">
        <authorList>
            <person name="Kurt Z."/>
        </authorList>
    </citation>
    <scope>NUCLEOTIDE SEQUENCE</scope>
</reference>
<dbReference type="GO" id="GO:0000175">
    <property type="term" value="F:3'-5'-RNA exonuclease activity"/>
    <property type="evidence" value="ECO:0007669"/>
    <property type="project" value="TreeGrafter"/>
</dbReference>
<dbReference type="EMBL" id="CAXDID020000338">
    <property type="protein sequence ID" value="CAL6079088.1"/>
    <property type="molecule type" value="Genomic_DNA"/>
</dbReference>
<keyword evidence="2" id="KW-0255">Endonuclease</keyword>
<accession>A0AA86PIT6</accession>
<dbReference type="Proteomes" id="UP001642409">
    <property type="component" value="Unassembled WGS sequence"/>
</dbReference>
<keyword evidence="2" id="KW-0378">Hydrolase</keyword>
<dbReference type="PANTHER" id="PTHR12121">
    <property type="entry name" value="CARBON CATABOLITE REPRESSOR PROTEIN 4"/>
    <property type="match status" value="1"/>
</dbReference>
<gene>
    <name evidence="2" type="ORF">HINF_LOCUS27501</name>
    <name evidence="3" type="ORF">HINF_LOCUS59216</name>
</gene>
<dbReference type="Pfam" id="PF03372">
    <property type="entry name" value="Exo_endo_phos"/>
    <property type="match status" value="1"/>
</dbReference>
<dbReference type="AlphaFoldDB" id="A0AA86PIT6"/>
<dbReference type="GO" id="GO:0004519">
    <property type="term" value="F:endonuclease activity"/>
    <property type="evidence" value="ECO:0007669"/>
    <property type="project" value="UniProtKB-KW"/>
</dbReference>
<dbReference type="Gene3D" id="3.60.10.10">
    <property type="entry name" value="Endonuclease/exonuclease/phosphatase"/>
    <property type="match status" value="1"/>
</dbReference>
<keyword evidence="4" id="KW-1185">Reference proteome</keyword>
<evidence type="ECO:0000259" key="1">
    <source>
        <dbReference type="Pfam" id="PF03372"/>
    </source>
</evidence>
<keyword evidence="2" id="KW-0540">Nuclease</keyword>
<dbReference type="PANTHER" id="PTHR12121:SF36">
    <property type="entry name" value="ENDONUCLEASE_EXONUCLEASE_PHOSPHATASE DOMAIN-CONTAINING PROTEIN"/>
    <property type="match status" value="1"/>
</dbReference>
<proteinExistence type="predicted"/>
<dbReference type="CDD" id="cd09083">
    <property type="entry name" value="EEP-1"/>
    <property type="match status" value="1"/>
</dbReference>
<evidence type="ECO:0000313" key="4">
    <source>
        <dbReference type="Proteomes" id="UP001642409"/>
    </source>
</evidence>
<feature type="domain" description="Endonuclease/exonuclease/phosphatase" evidence="1">
    <location>
        <begin position="7"/>
        <end position="259"/>
    </location>
</feature>
<dbReference type="InterPro" id="IPR005135">
    <property type="entry name" value="Endo/exonuclease/phosphatase"/>
</dbReference>
<name>A0AA86PIT6_9EUKA</name>
<reference evidence="3 4" key="2">
    <citation type="submission" date="2024-07" db="EMBL/GenBank/DDBJ databases">
        <authorList>
            <person name="Akdeniz Z."/>
        </authorList>
    </citation>
    <scope>NUCLEOTIDE SEQUENCE [LARGE SCALE GENOMIC DNA]</scope>
</reference>
<evidence type="ECO:0000313" key="3">
    <source>
        <dbReference type="EMBL" id="CAL6079088.1"/>
    </source>
</evidence>
<sequence>MSECKVMSFNILYGTCVNSPLHKWDGRKQAVTGIIDMYKPDLIGTQEGLFWQLDYIRSVLPDYAQYGSSRNGHVDNNADEFCAILYNRNVFDLICGETFFLSDTPNVVSKLPGSAFNRIATIIKLQFKQQSKSQFWAVNTHLDYNSASAVRQTQAKILVKRITELNTEHLPVVLTGDFNSNSFDSVYTCFDQFSDCAESAESFGTLKMSSFTDFLSVKTATKKQFGQRTHIDWIMTQKMHCARFEVGTEEPNGVKPSDHYPIMAVLQIE</sequence>
<organism evidence="2">
    <name type="scientific">Hexamita inflata</name>
    <dbReference type="NCBI Taxonomy" id="28002"/>
    <lineage>
        <taxon>Eukaryota</taxon>
        <taxon>Metamonada</taxon>
        <taxon>Diplomonadida</taxon>
        <taxon>Hexamitidae</taxon>
        <taxon>Hexamitinae</taxon>
        <taxon>Hexamita</taxon>
    </lineage>
</organism>
<protein>
    <submittedName>
        <fullName evidence="2">Endonuclease/exonuclease/phosphatase family protein</fullName>
    </submittedName>
    <submittedName>
        <fullName evidence="3">Endonuclease/exonuclease/phosphatase_family protein</fullName>
    </submittedName>
</protein>
<dbReference type="SUPFAM" id="SSF56219">
    <property type="entry name" value="DNase I-like"/>
    <property type="match status" value="1"/>
</dbReference>
<dbReference type="InterPro" id="IPR036691">
    <property type="entry name" value="Endo/exonu/phosph_ase_sf"/>
</dbReference>
<evidence type="ECO:0000313" key="2">
    <source>
        <dbReference type="EMBL" id="CAI9939856.1"/>
    </source>
</evidence>
<dbReference type="EMBL" id="CATOUU010000668">
    <property type="protein sequence ID" value="CAI9939856.1"/>
    <property type="molecule type" value="Genomic_DNA"/>
</dbReference>